<name>A0A2T8HKH0_9SPHI</name>
<evidence type="ECO:0000259" key="1">
    <source>
        <dbReference type="Pfam" id="PF09851"/>
    </source>
</evidence>
<dbReference type="PANTHER" id="PTHR37826:SF2">
    <property type="entry name" value="ZINC-RIBBON DOMAIN-CONTAINING PROTEIN"/>
    <property type="match status" value="1"/>
</dbReference>
<keyword evidence="4" id="KW-1185">Reference proteome</keyword>
<dbReference type="OrthoDB" id="9764015at2"/>
<evidence type="ECO:0000313" key="4">
    <source>
        <dbReference type="Proteomes" id="UP000245627"/>
    </source>
</evidence>
<dbReference type="Pfam" id="PF13421">
    <property type="entry name" value="Band_7_1"/>
    <property type="match status" value="1"/>
</dbReference>
<gene>
    <name evidence="3" type="ORF">DC487_08470</name>
</gene>
<feature type="domain" description="SPFH" evidence="2">
    <location>
        <begin position="20"/>
        <end position="229"/>
    </location>
</feature>
<organism evidence="3 4">
    <name type="scientific">Sphingobacterium corticibacter</name>
    <dbReference type="NCBI Taxonomy" id="2171749"/>
    <lineage>
        <taxon>Bacteria</taxon>
        <taxon>Pseudomonadati</taxon>
        <taxon>Bacteroidota</taxon>
        <taxon>Sphingobacteriia</taxon>
        <taxon>Sphingobacteriales</taxon>
        <taxon>Sphingobacteriaceae</taxon>
        <taxon>Sphingobacterium</taxon>
    </lineage>
</organism>
<accession>A0A2T8HKH0</accession>
<evidence type="ECO:0000259" key="2">
    <source>
        <dbReference type="Pfam" id="PF13421"/>
    </source>
</evidence>
<feature type="domain" description="SHOCT" evidence="1">
    <location>
        <begin position="286"/>
        <end position="312"/>
    </location>
</feature>
<dbReference type="Pfam" id="PF09851">
    <property type="entry name" value="SHOCT"/>
    <property type="match status" value="1"/>
</dbReference>
<evidence type="ECO:0000313" key="3">
    <source>
        <dbReference type="EMBL" id="PVH25947.1"/>
    </source>
</evidence>
<dbReference type="PANTHER" id="PTHR37826">
    <property type="entry name" value="FLOTILLIN BAND_7_5 DOMAIN PROTEIN"/>
    <property type="match status" value="1"/>
</dbReference>
<proteinExistence type="predicted"/>
<dbReference type="CDD" id="cd03408">
    <property type="entry name" value="SPFH_like_u1"/>
    <property type="match status" value="1"/>
</dbReference>
<reference evidence="3 4" key="1">
    <citation type="submission" date="2018-04" db="EMBL/GenBank/DDBJ databases">
        <title>Sphingobacterium cortibacter sp. nov.</title>
        <authorList>
            <person name="Li Y."/>
        </authorList>
    </citation>
    <scope>NUCLEOTIDE SEQUENCE [LARGE SCALE GENOMIC DNA]</scope>
    <source>
        <strain evidence="3 4">2c-3</strain>
    </source>
</reference>
<dbReference type="InterPro" id="IPR036013">
    <property type="entry name" value="Band_7/SPFH_dom_sf"/>
</dbReference>
<sequence length="315" mass="35802">MKGPFIEIIESITPDPNLLMWKYADQDKEIKNGAQLTVRESQVALFLNEGQLADVFQPGLHKLSTENIPILSRLKGWKYGFKSPFKADVYFFNTRHFVNNKWGTPAPILMNDPQFGQIRIRAFGSFDIQIKDIATFFRQYAGSFERFTIFELQHELRDYIAPKFGEVLSNENITVTDVAGNITELGKKIEPFIKPYLESFGLELTQFVVTSVTLPEEVTKHYDNITNMNMVSDMDKFTQFNTAKAIGQKGTALNDATTNAMAMSAMMNQMQQNNKPVAQPEDITAKLQKLKVLFDSGLIDEAEFKTKKADLLDKL</sequence>
<dbReference type="InterPro" id="IPR033880">
    <property type="entry name" value="SPFH_YdjI"/>
</dbReference>
<comment type="caution">
    <text evidence="3">The sequence shown here is derived from an EMBL/GenBank/DDBJ whole genome shotgun (WGS) entry which is preliminary data.</text>
</comment>
<dbReference type="RefSeq" id="WP_116775518.1">
    <property type="nucleotide sequence ID" value="NZ_QDKG01000002.1"/>
</dbReference>
<dbReference type="SUPFAM" id="SSF117892">
    <property type="entry name" value="Band 7/SPFH domain"/>
    <property type="match status" value="1"/>
</dbReference>
<dbReference type="EMBL" id="QDKG01000002">
    <property type="protein sequence ID" value="PVH25947.1"/>
    <property type="molecule type" value="Genomic_DNA"/>
</dbReference>
<dbReference type="Proteomes" id="UP000245627">
    <property type="component" value="Unassembled WGS sequence"/>
</dbReference>
<dbReference type="AlphaFoldDB" id="A0A2T8HKH0"/>
<dbReference type="InterPro" id="IPR018649">
    <property type="entry name" value="SHOCT"/>
</dbReference>
<protein>
    <submittedName>
        <fullName evidence="3">Virion core protein (Lumpy skin disease virus)</fullName>
    </submittedName>
</protein>